<evidence type="ECO:0000259" key="2">
    <source>
        <dbReference type="Pfam" id="PF14475"/>
    </source>
</evidence>
<feature type="region of interest" description="Disordered" evidence="1">
    <location>
        <begin position="1"/>
        <end position="37"/>
    </location>
</feature>
<feature type="compositionally biased region" description="Low complexity" evidence="1">
    <location>
        <begin position="168"/>
        <end position="178"/>
    </location>
</feature>
<organism evidence="3 4">
    <name type="scientific">Exophiala bonariae</name>
    <dbReference type="NCBI Taxonomy" id="1690606"/>
    <lineage>
        <taxon>Eukaryota</taxon>
        <taxon>Fungi</taxon>
        <taxon>Dikarya</taxon>
        <taxon>Ascomycota</taxon>
        <taxon>Pezizomycotina</taxon>
        <taxon>Eurotiomycetes</taxon>
        <taxon>Chaetothyriomycetidae</taxon>
        <taxon>Chaetothyriales</taxon>
        <taxon>Herpotrichiellaceae</taxon>
        <taxon>Exophiala</taxon>
    </lineage>
</organism>
<name>A0AAV9NTL3_9EURO</name>
<feature type="region of interest" description="Disordered" evidence="1">
    <location>
        <begin position="44"/>
        <end position="63"/>
    </location>
</feature>
<feature type="domain" description="Mso1 N-terminal" evidence="2">
    <location>
        <begin position="47"/>
        <end position="84"/>
    </location>
</feature>
<dbReference type="Proteomes" id="UP001358417">
    <property type="component" value="Unassembled WGS sequence"/>
</dbReference>
<dbReference type="RefSeq" id="XP_064712383.1">
    <property type="nucleotide sequence ID" value="XM_064844523.1"/>
</dbReference>
<dbReference type="GeneID" id="89969116"/>
<proteinExistence type="predicted"/>
<dbReference type="EMBL" id="JAVRRD010000001">
    <property type="protein sequence ID" value="KAK5065059.1"/>
    <property type="molecule type" value="Genomic_DNA"/>
</dbReference>
<evidence type="ECO:0000313" key="4">
    <source>
        <dbReference type="Proteomes" id="UP001358417"/>
    </source>
</evidence>
<feature type="compositionally biased region" description="Polar residues" evidence="1">
    <location>
        <begin position="196"/>
        <end position="207"/>
    </location>
</feature>
<dbReference type="AlphaFoldDB" id="A0AAV9NTL3"/>
<keyword evidence="4" id="KW-1185">Reference proteome</keyword>
<feature type="compositionally biased region" description="Pro residues" evidence="1">
    <location>
        <begin position="83"/>
        <end position="98"/>
    </location>
</feature>
<sequence>MASYLSYFTSNNNASSAPPSSHGGTPQPSGSTWSSTFSSRIATLRKALTKDSEDDDPDNEDCSHISNVLRAYYTEKQRALPEWLPPDPKRPVAPPPQPQGSYGQYGNAYGAGYGAQNTHARGPSGGRGGGLSDLWDPAPAVSAPPPQSLRAARPTPQSLRSNDSLRAQSQSQSSGSGQTTPYGATLGAARPLPSQRAGSYQTANPVANQAGGLGSRDRLRARLQGGGSGRSSPSAGLNSGGSSGSQQSYGGSGGNYGTQNRGGPSQPFVSASEPWATSDPYSYSGNYDDGGLSNTNQYGNQGHRQRPGGPR</sequence>
<protein>
    <recommendedName>
        <fullName evidence="2">Mso1 N-terminal domain-containing protein</fullName>
    </recommendedName>
</protein>
<evidence type="ECO:0000256" key="1">
    <source>
        <dbReference type="SAM" id="MobiDB-lite"/>
    </source>
</evidence>
<comment type="caution">
    <text evidence="3">The sequence shown here is derived from an EMBL/GenBank/DDBJ whole genome shotgun (WGS) entry which is preliminary data.</text>
</comment>
<feature type="compositionally biased region" description="Low complexity" evidence="1">
    <location>
        <begin position="10"/>
        <end position="21"/>
    </location>
</feature>
<accession>A0AAV9NTL3</accession>
<feature type="region of interest" description="Disordered" evidence="1">
    <location>
        <begin position="79"/>
        <end position="311"/>
    </location>
</feature>
<feature type="compositionally biased region" description="Polar residues" evidence="1">
    <location>
        <begin position="155"/>
        <end position="167"/>
    </location>
</feature>
<dbReference type="InterPro" id="IPR028095">
    <property type="entry name" value="Mso1_N_dom"/>
</dbReference>
<feature type="compositionally biased region" description="Polar residues" evidence="1">
    <location>
        <begin position="292"/>
        <end position="302"/>
    </location>
</feature>
<dbReference type="Pfam" id="PF14475">
    <property type="entry name" value="Mso1_Sec1_bdg"/>
    <property type="match status" value="1"/>
</dbReference>
<evidence type="ECO:0000313" key="3">
    <source>
        <dbReference type="EMBL" id="KAK5065059.1"/>
    </source>
</evidence>
<gene>
    <name evidence="3" type="ORF">LTR84_000894</name>
</gene>
<feature type="compositionally biased region" description="Low complexity" evidence="1">
    <location>
        <begin position="99"/>
        <end position="117"/>
    </location>
</feature>
<reference evidence="3 4" key="1">
    <citation type="submission" date="2023-08" db="EMBL/GenBank/DDBJ databases">
        <title>Black Yeasts Isolated from many extreme environments.</title>
        <authorList>
            <person name="Coleine C."/>
            <person name="Stajich J.E."/>
            <person name="Selbmann L."/>
        </authorList>
    </citation>
    <scope>NUCLEOTIDE SEQUENCE [LARGE SCALE GENOMIC DNA]</scope>
    <source>
        <strain evidence="3 4">CCFEE 5792</strain>
    </source>
</reference>